<reference evidence="3" key="1">
    <citation type="submission" date="2025-08" db="UniProtKB">
        <authorList>
            <consortium name="RefSeq"/>
        </authorList>
    </citation>
    <scope>IDENTIFICATION</scope>
    <source>
        <strain evidence="3">USDA-PBARC FA_bdor</strain>
        <tissue evidence="3">Whole organism</tissue>
    </source>
</reference>
<evidence type="ECO:0000256" key="1">
    <source>
        <dbReference type="SAM" id="Phobius"/>
    </source>
</evidence>
<keyword evidence="1" id="KW-0472">Membrane</keyword>
<proteinExistence type="predicted"/>
<dbReference type="KEGG" id="fas:105271511"/>
<keyword evidence="1" id="KW-1133">Transmembrane helix</keyword>
<organism evidence="2 3">
    <name type="scientific">Fopius arisanus</name>
    <dbReference type="NCBI Taxonomy" id="64838"/>
    <lineage>
        <taxon>Eukaryota</taxon>
        <taxon>Metazoa</taxon>
        <taxon>Ecdysozoa</taxon>
        <taxon>Arthropoda</taxon>
        <taxon>Hexapoda</taxon>
        <taxon>Insecta</taxon>
        <taxon>Pterygota</taxon>
        <taxon>Neoptera</taxon>
        <taxon>Endopterygota</taxon>
        <taxon>Hymenoptera</taxon>
        <taxon>Apocrita</taxon>
        <taxon>Ichneumonoidea</taxon>
        <taxon>Braconidae</taxon>
        <taxon>Opiinae</taxon>
        <taxon>Fopius</taxon>
    </lineage>
</organism>
<accession>A0A9R1TKZ2</accession>
<dbReference type="AlphaFoldDB" id="A0A9R1TKZ2"/>
<dbReference type="Proteomes" id="UP000694866">
    <property type="component" value="Unplaced"/>
</dbReference>
<feature type="transmembrane region" description="Helical" evidence="1">
    <location>
        <begin position="99"/>
        <end position="122"/>
    </location>
</feature>
<dbReference type="Pfam" id="PF09782">
    <property type="entry name" value="NDUF_B6"/>
    <property type="match status" value="1"/>
</dbReference>
<name>A0A9R1TKZ2_9HYME</name>
<dbReference type="GO" id="GO:0005739">
    <property type="term" value="C:mitochondrion"/>
    <property type="evidence" value="ECO:0007669"/>
    <property type="project" value="GOC"/>
</dbReference>
<sequence>MSTPRGDGVKANHSDTGGVKGFPIEGRMLSERERILGMSPEERAWRAQWLKDQVLAPDEPVYNPEYYKQRYNILRRFYRAPLNVLENALRPTLGAEFSYVIRHMISSAAFTMIGIWGAIYYFKYNQSDWTRKSGFKVGISRKKLFPNDPEWPNYETKKDNEYASYGFTNSPI</sequence>
<dbReference type="RefSeq" id="XP_011311395.1">
    <property type="nucleotide sequence ID" value="XM_011313093.1"/>
</dbReference>
<gene>
    <name evidence="3" type="primary">ND-B17</name>
</gene>
<keyword evidence="2" id="KW-1185">Reference proteome</keyword>
<dbReference type="PANTHER" id="PTHR21106">
    <property type="entry name" value="NADH DEHYDROGENASE [UBIQUINONE] 1 BETA SUBCOMPLEX SUBUNIT 6"/>
    <property type="match status" value="1"/>
</dbReference>
<dbReference type="InterPro" id="IPR019174">
    <property type="entry name" value="NADH_DH_b-subcmplx_su6"/>
</dbReference>
<dbReference type="OrthoDB" id="5824032at2759"/>
<dbReference type="CTD" id="34925"/>
<dbReference type="GeneID" id="105271511"/>
<evidence type="ECO:0000313" key="3">
    <source>
        <dbReference type="RefSeq" id="XP_011311395.1"/>
    </source>
</evidence>
<keyword evidence="1" id="KW-0812">Transmembrane</keyword>
<dbReference type="PANTHER" id="PTHR21106:SF2">
    <property type="entry name" value="NADH DEHYDROGENASE [UBIQUINONE] 1 BETA SUBCOMPLEX SUBUNIT 6"/>
    <property type="match status" value="1"/>
</dbReference>
<protein>
    <submittedName>
        <fullName evidence="3">NADH dehydrogenase [ubiquinone] 1 beta subcomplex subunit 6</fullName>
    </submittedName>
</protein>
<evidence type="ECO:0000313" key="2">
    <source>
        <dbReference type="Proteomes" id="UP000694866"/>
    </source>
</evidence>
<dbReference type="GO" id="GO:0006120">
    <property type="term" value="P:mitochondrial electron transport, NADH to ubiquinone"/>
    <property type="evidence" value="ECO:0007669"/>
    <property type="project" value="InterPro"/>
</dbReference>